<organism evidence="1 2">
    <name type="scientific">Caerostris extrusa</name>
    <name type="common">Bark spider</name>
    <name type="synonym">Caerostris bankana</name>
    <dbReference type="NCBI Taxonomy" id="172846"/>
    <lineage>
        <taxon>Eukaryota</taxon>
        <taxon>Metazoa</taxon>
        <taxon>Ecdysozoa</taxon>
        <taxon>Arthropoda</taxon>
        <taxon>Chelicerata</taxon>
        <taxon>Arachnida</taxon>
        <taxon>Araneae</taxon>
        <taxon>Araneomorphae</taxon>
        <taxon>Entelegynae</taxon>
        <taxon>Araneoidea</taxon>
        <taxon>Araneidae</taxon>
        <taxon>Caerostris</taxon>
    </lineage>
</organism>
<sequence>MEENLVTLSLMKLPRWQAIDAAELFISGRRGPDAGRPDDNKRCWRAEGLATDPVIKFKKRWWRPIEPIIELSADHRAEPGCHDAFYKGRDCLLIRVREFAYISGGVVALGSVRVTFQLASVFTHQLFIS</sequence>
<evidence type="ECO:0000313" key="2">
    <source>
        <dbReference type="Proteomes" id="UP001054945"/>
    </source>
</evidence>
<dbReference type="Proteomes" id="UP001054945">
    <property type="component" value="Unassembled WGS sequence"/>
</dbReference>
<gene>
    <name evidence="1" type="ORF">CEXT_93061</name>
</gene>
<dbReference type="AlphaFoldDB" id="A0AAV4QSE9"/>
<keyword evidence="2" id="KW-1185">Reference proteome</keyword>
<reference evidence="1 2" key="1">
    <citation type="submission" date="2021-06" db="EMBL/GenBank/DDBJ databases">
        <title>Caerostris extrusa draft genome.</title>
        <authorList>
            <person name="Kono N."/>
            <person name="Arakawa K."/>
        </authorList>
    </citation>
    <scope>NUCLEOTIDE SEQUENCE [LARGE SCALE GENOMIC DNA]</scope>
</reference>
<name>A0AAV4QSE9_CAEEX</name>
<dbReference type="EMBL" id="BPLR01006808">
    <property type="protein sequence ID" value="GIY12568.1"/>
    <property type="molecule type" value="Genomic_DNA"/>
</dbReference>
<accession>A0AAV4QSE9</accession>
<evidence type="ECO:0000313" key="1">
    <source>
        <dbReference type="EMBL" id="GIY12568.1"/>
    </source>
</evidence>
<protein>
    <submittedName>
        <fullName evidence="1">Uncharacterized protein</fullName>
    </submittedName>
</protein>
<proteinExistence type="predicted"/>
<comment type="caution">
    <text evidence="1">The sequence shown here is derived from an EMBL/GenBank/DDBJ whole genome shotgun (WGS) entry which is preliminary data.</text>
</comment>